<evidence type="ECO:0000256" key="1">
    <source>
        <dbReference type="ARBA" id="ARBA00023004"/>
    </source>
</evidence>
<dbReference type="InterPro" id="IPR007167">
    <property type="entry name" value="Fe-transptr_FeoA-like"/>
</dbReference>
<keyword evidence="1" id="KW-0408">Iron</keyword>
<dbReference type="KEGG" id="cja:CJA_1155"/>
<feature type="domain" description="Ferrous iron transporter FeoA-like" evidence="2">
    <location>
        <begin position="17"/>
        <end position="97"/>
    </location>
</feature>
<organism evidence="3 4">
    <name type="scientific">Cellvibrio japonicus (strain Ueda107)</name>
    <name type="common">Pseudomonas fluorescens subsp. cellulosa</name>
    <dbReference type="NCBI Taxonomy" id="498211"/>
    <lineage>
        <taxon>Bacteria</taxon>
        <taxon>Pseudomonadati</taxon>
        <taxon>Pseudomonadota</taxon>
        <taxon>Gammaproteobacteria</taxon>
        <taxon>Cellvibrionales</taxon>
        <taxon>Cellvibrionaceae</taxon>
        <taxon>Cellvibrio</taxon>
    </lineage>
</organism>
<dbReference type="HOGENOM" id="CLU_150646_1_1_6"/>
<accession>B3PBU1</accession>
<dbReference type="InterPro" id="IPR008988">
    <property type="entry name" value="Transcriptional_repressor_C"/>
</dbReference>
<dbReference type="Proteomes" id="UP000001036">
    <property type="component" value="Chromosome"/>
</dbReference>
<sequence>MRIFFMNTAVNTIAPGLRLDQCPKGAKVRVIDIKPQPLFGAQDERVSLRLKELGFLPGAPLKIIGFGLLGADPLAVQVNGTKFALRRAEAAKIYVELLTTTP</sequence>
<dbReference type="eggNOG" id="COG1918">
    <property type="taxonomic scope" value="Bacteria"/>
</dbReference>
<keyword evidence="4" id="KW-1185">Reference proteome</keyword>
<dbReference type="SUPFAM" id="SSF50037">
    <property type="entry name" value="C-terminal domain of transcriptional repressors"/>
    <property type="match status" value="1"/>
</dbReference>
<dbReference type="PANTHER" id="PTHR42954">
    <property type="entry name" value="FE(2+) TRANSPORT PROTEIN A"/>
    <property type="match status" value="1"/>
</dbReference>
<gene>
    <name evidence="3" type="ordered locus">CJA_1155</name>
</gene>
<protein>
    <submittedName>
        <fullName evidence="3">Ferrous iron transport protein</fullName>
    </submittedName>
</protein>
<dbReference type="Pfam" id="PF04023">
    <property type="entry name" value="FeoA"/>
    <property type="match status" value="1"/>
</dbReference>
<dbReference type="InterPro" id="IPR052713">
    <property type="entry name" value="FeoA"/>
</dbReference>
<dbReference type="GO" id="GO:0046914">
    <property type="term" value="F:transition metal ion binding"/>
    <property type="evidence" value="ECO:0007669"/>
    <property type="project" value="InterPro"/>
</dbReference>
<evidence type="ECO:0000259" key="2">
    <source>
        <dbReference type="SMART" id="SM00899"/>
    </source>
</evidence>
<dbReference type="InterPro" id="IPR038157">
    <property type="entry name" value="FeoA_core_dom"/>
</dbReference>
<dbReference type="STRING" id="498211.CJA_1155"/>
<dbReference type="Gene3D" id="2.30.30.90">
    <property type="match status" value="1"/>
</dbReference>
<dbReference type="SMART" id="SM00899">
    <property type="entry name" value="FeoA"/>
    <property type="match status" value="1"/>
</dbReference>
<dbReference type="PANTHER" id="PTHR42954:SF2">
    <property type="entry name" value="FE(2+) TRANSPORT PROTEIN A"/>
    <property type="match status" value="1"/>
</dbReference>
<dbReference type="EMBL" id="CP000934">
    <property type="protein sequence ID" value="ACE84812.1"/>
    <property type="molecule type" value="Genomic_DNA"/>
</dbReference>
<reference evidence="3 4" key="1">
    <citation type="journal article" date="2008" name="J. Bacteriol.">
        <title>Insights into plant cell wall degradation from the genome sequence of the soil bacterium Cellvibrio japonicus.</title>
        <authorList>
            <person name="Deboy R.T."/>
            <person name="Mongodin E.F."/>
            <person name="Fouts D.E."/>
            <person name="Tailford L.E."/>
            <person name="Khouri H."/>
            <person name="Emerson J.B."/>
            <person name="Mohamoud Y."/>
            <person name="Watkins K."/>
            <person name="Henrissat B."/>
            <person name="Gilbert H.J."/>
            <person name="Nelson K.E."/>
        </authorList>
    </citation>
    <scope>NUCLEOTIDE SEQUENCE [LARGE SCALE GENOMIC DNA]</scope>
    <source>
        <strain evidence="3 4">Ueda107</strain>
    </source>
</reference>
<name>B3PBU1_CELJU</name>
<proteinExistence type="predicted"/>
<evidence type="ECO:0000313" key="4">
    <source>
        <dbReference type="Proteomes" id="UP000001036"/>
    </source>
</evidence>
<dbReference type="AlphaFoldDB" id="B3PBU1"/>
<evidence type="ECO:0000313" key="3">
    <source>
        <dbReference type="EMBL" id="ACE84812.1"/>
    </source>
</evidence>